<dbReference type="Gene3D" id="3.40.1350.10">
    <property type="match status" value="1"/>
</dbReference>
<name>A0A2U1CIX7_9BURK</name>
<dbReference type="InterPro" id="IPR052906">
    <property type="entry name" value="Type_IV_Methyl-Rstrct_Enzyme"/>
</dbReference>
<keyword evidence="2" id="KW-0540">Nuclease</keyword>
<accession>A0A2U1CIX7</accession>
<comment type="caution">
    <text evidence="2">The sequence shown here is derived from an EMBL/GenBank/DDBJ whole genome shotgun (WGS) entry which is preliminary data.</text>
</comment>
<dbReference type="GO" id="GO:0003677">
    <property type="term" value="F:DNA binding"/>
    <property type="evidence" value="ECO:0007669"/>
    <property type="project" value="InterPro"/>
</dbReference>
<proteinExistence type="predicted"/>
<evidence type="ECO:0000313" key="3">
    <source>
        <dbReference type="Proteomes" id="UP000246145"/>
    </source>
</evidence>
<gene>
    <name evidence="2" type="ORF">C7440_3106</name>
</gene>
<dbReference type="AlphaFoldDB" id="A0A2U1CIX7"/>
<dbReference type="PANTHER" id="PTHR30015">
    <property type="entry name" value="MRR RESTRICTION SYSTEM PROTEIN"/>
    <property type="match status" value="1"/>
</dbReference>
<protein>
    <submittedName>
        <fullName evidence="2">Restriction endonuclease</fullName>
    </submittedName>
</protein>
<evidence type="ECO:0000259" key="1">
    <source>
        <dbReference type="Pfam" id="PF04471"/>
    </source>
</evidence>
<evidence type="ECO:0000313" key="2">
    <source>
        <dbReference type="EMBL" id="PVY60945.1"/>
    </source>
</evidence>
<feature type="domain" description="Restriction endonuclease type IV Mrr" evidence="1">
    <location>
        <begin position="137"/>
        <end position="239"/>
    </location>
</feature>
<keyword evidence="2" id="KW-0378">Hydrolase</keyword>
<keyword evidence="3" id="KW-1185">Reference proteome</keyword>
<dbReference type="EMBL" id="QEKO01000005">
    <property type="protein sequence ID" value="PVY60945.1"/>
    <property type="molecule type" value="Genomic_DNA"/>
</dbReference>
<dbReference type="SUPFAM" id="SSF52980">
    <property type="entry name" value="Restriction endonuclease-like"/>
    <property type="match status" value="1"/>
</dbReference>
<dbReference type="Pfam" id="PF04471">
    <property type="entry name" value="Mrr_cat"/>
    <property type="match status" value="1"/>
</dbReference>
<dbReference type="InterPro" id="IPR011335">
    <property type="entry name" value="Restrct_endonuc-II-like"/>
</dbReference>
<dbReference type="Proteomes" id="UP000246145">
    <property type="component" value="Unassembled WGS sequence"/>
</dbReference>
<dbReference type="OrthoDB" id="5782056at2"/>
<reference evidence="2 3" key="1">
    <citation type="submission" date="2018-04" db="EMBL/GenBank/DDBJ databases">
        <title>Genomic Encyclopedia of Type Strains, Phase IV (KMG-IV): sequencing the most valuable type-strain genomes for metagenomic binning, comparative biology and taxonomic classification.</title>
        <authorList>
            <person name="Goeker M."/>
        </authorList>
    </citation>
    <scope>NUCLEOTIDE SEQUENCE [LARGE SCALE GENOMIC DNA]</scope>
    <source>
        <strain evidence="2 3">DSM 10065</strain>
    </source>
</reference>
<dbReference type="PANTHER" id="PTHR30015:SF7">
    <property type="entry name" value="TYPE IV METHYL-DIRECTED RESTRICTION ENZYME ECOKMRR"/>
    <property type="match status" value="1"/>
</dbReference>
<dbReference type="InterPro" id="IPR011856">
    <property type="entry name" value="tRNA_endonuc-like_dom_sf"/>
</dbReference>
<keyword evidence="2" id="KW-0255">Endonuclease</keyword>
<dbReference type="GO" id="GO:0009307">
    <property type="term" value="P:DNA restriction-modification system"/>
    <property type="evidence" value="ECO:0007669"/>
    <property type="project" value="InterPro"/>
</dbReference>
<dbReference type="GO" id="GO:0015666">
    <property type="term" value="F:restriction endodeoxyribonuclease activity"/>
    <property type="evidence" value="ECO:0007669"/>
    <property type="project" value="TreeGrafter"/>
</dbReference>
<dbReference type="InterPro" id="IPR007560">
    <property type="entry name" value="Restrct_endonuc_IV_Mrr"/>
</dbReference>
<organism evidence="2 3">
    <name type="scientific">Pusillimonas noertemannii</name>
    <dbReference type="NCBI Taxonomy" id="305977"/>
    <lineage>
        <taxon>Bacteria</taxon>
        <taxon>Pseudomonadati</taxon>
        <taxon>Pseudomonadota</taxon>
        <taxon>Betaproteobacteria</taxon>
        <taxon>Burkholderiales</taxon>
        <taxon>Alcaligenaceae</taxon>
        <taxon>Pusillimonas</taxon>
    </lineage>
</organism>
<sequence length="264" mass="29895">MWQLLGTVEFSCLNCHCPGSMPSNYFDMAHVSASNRRMGMESYYSDIQEAHCIDCGTCISLELQVVEYPQGAINHVSMNSSEATITQLPTVELMDEILLPPAKDIYVPDQRLVTDVSRITNTIPELIRLIQEDSSCLHRISPREFEEIIAEIFRAQGYDVRLTKRTRDGGKDVIAIHRNELGLETCYFIECKRHALDRKVDVGIVRGVYGVHSAMNGPNKSIVVTTSTFTPDAREFVGNGLRSSWDMELKDIRDVMGWIKNYKL</sequence>